<evidence type="ECO:0000313" key="1">
    <source>
        <dbReference type="EMBL" id="GJT56254.1"/>
    </source>
</evidence>
<gene>
    <name evidence="1" type="ORF">Tco_0991308</name>
</gene>
<dbReference type="Proteomes" id="UP001151760">
    <property type="component" value="Unassembled WGS sequence"/>
</dbReference>
<dbReference type="InterPro" id="IPR045142">
    <property type="entry name" value="BCAS3-like"/>
</dbReference>
<dbReference type="PANTHER" id="PTHR13268:SF7">
    <property type="entry name" value="AUTOPHAGY-RELATED PROTEIN 18F"/>
    <property type="match status" value="1"/>
</dbReference>
<accession>A0ABQ5EZY2</accession>
<reference evidence="1" key="1">
    <citation type="journal article" date="2022" name="Int. J. Mol. Sci.">
        <title>Draft Genome of Tanacetum Coccineum: Genomic Comparison of Closely Related Tanacetum-Family Plants.</title>
        <authorList>
            <person name="Yamashiro T."/>
            <person name="Shiraishi A."/>
            <person name="Nakayama K."/>
            <person name="Satake H."/>
        </authorList>
    </citation>
    <scope>NUCLEOTIDE SEQUENCE</scope>
</reference>
<proteinExistence type="predicted"/>
<reference evidence="1" key="2">
    <citation type="submission" date="2022-01" db="EMBL/GenBank/DDBJ databases">
        <authorList>
            <person name="Yamashiro T."/>
            <person name="Shiraishi A."/>
            <person name="Satake H."/>
            <person name="Nakayama K."/>
        </authorList>
    </citation>
    <scope>NUCLEOTIDE SEQUENCE</scope>
</reference>
<evidence type="ECO:0000313" key="2">
    <source>
        <dbReference type="Proteomes" id="UP001151760"/>
    </source>
</evidence>
<keyword evidence="2" id="KW-1185">Reference proteome</keyword>
<dbReference type="PANTHER" id="PTHR13268">
    <property type="entry name" value="BREAST CARCINOMA AMPLIFIED SEQUENCE 3"/>
    <property type="match status" value="1"/>
</dbReference>
<dbReference type="EMBL" id="BQNB010016828">
    <property type="protein sequence ID" value="GJT56254.1"/>
    <property type="molecule type" value="Genomic_DNA"/>
</dbReference>
<protein>
    <submittedName>
        <fullName evidence="1">Autophagy-related protein 18f</fullName>
    </submittedName>
</protein>
<organism evidence="1 2">
    <name type="scientific">Tanacetum coccineum</name>
    <dbReference type="NCBI Taxonomy" id="301880"/>
    <lineage>
        <taxon>Eukaryota</taxon>
        <taxon>Viridiplantae</taxon>
        <taxon>Streptophyta</taxon>
        <taxon>Embryophyta</taxon>
        <taxon>Tracheophyta</taxon>
        <taxon>Spermatophyta</taxon>
        <taxon>Magnoliopsida</taxon>
        <taxon>eudicotyledons</taxon>
        <taxon>Gunneridae</taxon>
        <taxon>Pentapetalae</taxon>
        <taxon>asterids</taxon>
        <taxon>campanulids</taxon>
        <taxon>Asterales</taxon>
        <taxon>Asteraceae</taxon>
        <taxon>Asteroideae</taxon>
        <taxon>Anthemideae</taxon>
        <taxon>Anthemidinae</taxon>
        <taxon>Tanacetum</taxon>
    </lineage>
</organism>
<name>A0ABQ5EZY2_9ASTR</name>
<comment type="caution">
    <text evidence="1">The sequence shown here is derived from an EMBL/GenBank/DDBJ whole genome shotgun (WGS) entry which is preliminary data.</text>
</comment>
<feature type="non-terminal residue" evidence="1">
    <location>
        <position position="1"/>
    </location>
</feature>
<sequence length="261" mass="27951">CGSRWINISSTRGTSHLVVIAPSRGPVNIQSTEESVNSSHRGYNYDATNKPADRFASGPPITLSPINRIRNGNSGCRNVVTGAALAAFDRMNSYSNVIASIFHIMQVIVRDVVSKAIIAQFKTHGSPIASLCFDPSGAENGASYIVFTGFNVGLQMRRWINISSSRGTSHLFAIAPSRGPVNIQSAEESVNSSHRGYNYDATNKPADRFASGPPITLSPVSRIRNGNSGCRNVVTGAALAAFDRMNSYSNVIASTFHIMQG</sequence>